<evidence type="ECO:0000313" key="3">
    <source>
        <dbReference type="EMBL" id="MEU3555141.1"/>
    </source>
</evidence>
<sequence>MKDGEHDWQAFVDLIERVLADEDLLPQVVAAVRSHVQEAATLPVSDITGHTRVLLTAAARALAGRRAPTEAELTVVEQLAVTRARQGIPIDVVLGSVRISERAIWARARELAETAGIPAERVLDARELYDDWADAVRARLIRAHREAPRQHDGWDRDAESMRRLLEGGSAAALAAAERGFTSGTGLWVLVTRPGDPASATALRRLTEAGGRGLAAVVDDTLVAVVTGRPAFGTGGAGQVVGIAGPVVAEELGVAHRLAVATVPAAEVSGLSGPVHISAVAPAVALLSRTDLAAALTAHHRAGRAVLGPAAGAVARTVRAWLEADRDAASVARTLYVHENTVRNRVQRFSTVTGIDPHSTFGGITAWWLCHSWTIDGGA</sequence>
<protein>
    <submittedName>
        <fullName evidence="3">Helix-turn-helix domain-containing protein</fullName>
    </submittedName>
</protein>
<gene>
    <name evidence="3" type="ORF">AB0E65_13135</name>
</gene>
<reference evidence="3 4" key="1">
    <citation type="submission" date="2024-06" db="EMBL/GenBank/DDBJ databases">
        <title>The Natural Products Discovery Center: Release of the First 8490 Sequenced Strains for Exploring Actinobacteria Biosynthetic Diversity.</title>
        <authorList>
            <person name="Kalkreuter E."/>
            <person name="Kautsar S.A."/>
            <person name="Yang D."/>
            <person name="Bader C.D."/>
            <person name="Teijaro C.N."/>
            <person name="Fluegel L."/>
            <person name="Davis C.M."/>
            <person name="Simpson J.R."/>
            <person name="Lauterbach L."/>
            <person name="Steele A.D."/>
            <person name="Gui C."/>
            <person name="Meng S."/>
            <person name="Li G."/>
            <person name="Viehrig K."/>
            <person name="Ye F."/>
            <person name="Su P."/>
            <person name="Kiefer A.F."/>
            <person name="Nichols A."/>
            <person name="Cepeda A.J."/>
            <person name="Yan W."/>
            <person name="Fan B."/>
            <person name="Jiang Y."/>
            <person name="Adhikari A."/>
            <person name="Zheng C.-J."/>
            <person name="Schuster L."/>
            <person name="Cowan T.M."/>
            <person name="Smanski M.J."/>
            <person name="Chevrette M.G."/>
            <person name="De Carvalho L.P.S."/>
            <person name="Shen B."/>
        </authorList>
    </citation>
    <scope>NUCLEOTIDE SEQUENCE [LARGE SCALE GENOMIC DNA]</scope>
    <source>
        <strain evidence="3 4">NPDC038104</strain>
    </source>
</reference>
<feature type="domain" description="RsbT co-antagonist protein RsbRD N-terminal" evidence="2">
    <location>
        <begin position="23"/>
        <end position="155"/>
    </location>
</feature>
<accession>A0ABV2YHX5</accession>
<dbReference type="RefSeq" id="WP_108952895.1">
    <property type="nucleotide sequence ID" value="NZ_BEVZ01000002.1"/>
</dbReference>
<feature type="domain" description="PucR C-terminal helix-turn-helix" evidence="1">
    <location>
        <begin position="315"/>
        <end position="358"/>
    </location>
</feature>
<keyword evidence="4" id="KW-1185">Reference proteome</keyword>
<dbReference type="InterPro" id="IPR042070">
    <property type="entry name" value="PucR_C-HTH_sf"/>
</dbReference>
<dbReference type="Pfam" id="PF13556">
    <property type="entry name" value="HTH_30"/>
    <property type="match status" value="1"/>
</dbReference>
<dbReference type="InterPro" id="IPR025736">
    <property type="entry name" value="PucR_C-HTH_dom"/>
</dbReference>
<dbReference type="Proteomes" id="UP001550850">
    <property type="component" value="Unassembled WGS sequence"/>
</dbReference>
<dbReference type="InterPro" id="IPR025751">
    <property type="entry name" value="RsbRD_N_dom"/>
</dbReference>
<dbReference type="Gene3D" id="1.10.10.2840">
    <property type="entry name" value="PucR C-terminal helix-turn-helix domain"/>
    <property type="match status" value="1"/>
</dbReference>
<organism evidence="3 4">
    <name type="scientific">Streptomyces fragilis</name>
    <dbReference type="NCBI Taxonomy" id="67301"/>
    <lineage>
        <taxon>Bacteria</taxon>
        <taxon>Bacillati</taxon>
        <taxon>Actinomycetota</taxon>
        <taxon>Actinomycetes</taxon>
        <taxon>Kitasatosporales</taxon>
        <taxon>Streptomycetaceae</taxon>
        <taxon>Streptomyces</taxon>
    </lineage>
</organism>
<dbReference type="EMBL" id="JBEZUR010000016">
    <property type="protein sequence ID" value="MEU3555141.1"/>
    <property type="molecule type" value="Genomic_DNA"/>
</dbReference>
<evidence type="ECO:0000259" key="2">
    <source>
        <dbReference type="Pfam" id="PF14361"/>
    </source>
</evidence>
<comment type="caution">
    <text evidence="3">The sequence shown here is derived from an EMBL/GenBank/DDBJ whole genome shotgun (WGS) entry which is preliminary data.</text>
</comment>
<name>A0ABV2YHX5_9ACTN</name>
<proteinExistence type="predicted"/>
<dbReference type="Pfam" id="PF14361">
    <property type="entry name" value="RsbRD_N"/>
    <property type="match status" value="1"/>
</dbReference>
<evidence type="ECO:0000313" key="4">
    <source>
        <dbReference type="Proteomes" id="UP001550850"/>
    </source>
</evidence>
<evidence type="ECO:0000259" key="1">
    <source>
        <dbReference type="Pfam" id="PF13556"/>
    </source>
</evidence>